<accession>A0A226D7P9</accession>
<protein>
    <submittedName>
        <fullName evidence="2">Uncharacterized protein</fullName>
    </submittedName>
</protein>
<dbReference type="AlphaFoldDB" id="A0A226D7P9"/>
<dbReference type="Proteomes" id="UP000198287">
    <property type="component" value="Unassembled WGS sequence"/>
</dbReference>
<organism evidence="2 3">
    <name type="scientific">Folsomia candida</name>
    <name type="common">Springtail</name>
    <dbReference type="NCBI Taxonomy" id="158441"/>
    <lineage>
        <taxon>Eukaryota</taxon>
        <taxon>Metazoa</taxon>
        <taxon>Ecdysozoa</taxon>
        <taxon>Arthropoda</taxon>
        <taxon>Hexapoda</taxon>
        <taxon>Collembola</taxon>
        <taxon>Entomobryomorpha</taxon>
        <taxon>Isotomoidea</taxon>
        <taxon>Isotomidae</taxon>
        <taxon>Proisotominae</taxon>
        <taxon>Folsomia</taxon>
    </lineage>
</organism>
<name>A0A226D7P9_FOLCA</name>
<reference evidence="2 3" key="1">
    <citation type="submission" date="2015-12" db="EMBL/GenBank/DDBJ databases">
        <title>The genome of Folsomia candida.</title>
        <authorList>
            <person name="Faddeeva A."/>
            <person name="Derks M.F."/>
            <person name="Anvar Y."/>
            <person name="Smit S."/>
            <person name="Van Straalen N."/>
            <person name="Roelofs D."/>
        </authorList>
    </citation>
    <scope>NUCLEOTIDE SEQUENCE [LARGE SCALE GENOMIC DNA]</scope>
    <source>
        <strain evidence="2 3">VU population</strain>
        <tissue evidence="2">Whole body</tissue>
    </source>
</reference>
<dbReference type="EMBL" id="LNIX01000030">
    <property type="protein sequence ID" value="OXA41140.1"/>
    <property type="molecule type" value="Genomic_DNA"/>
</dbReference>
<feature type="region of interest" description="Disordered" evidence="1">
    <location>
        <begin position="1"/>
        <end position="24"/>
    </location>
</feature>
<dbReference type="OrthoDB" id="8963080at2759"/>
<proteinExistence type="predicted"/>
<feature type="compositionally biased region" description="Polar residues" evidence="1">
    <location>
        <begin position="1"/>
        <end position="22"/>
    </location>
</feature>
<keyword evidence="3" id="KW-1185">Reference proteome</keyword>
<evidence type="ECO:0000313" key="3">
    <source>
        <dbReference type="Proteomes" id="UP000198287"/>
    </source>
</evidence>
<sequence length="209" mass="24092">MSENKNISSSSSETPSQETLGNKNKPIIIKTEPLILRTKEQIQFEEVLIVQNHGTSELLKTMREQIARVERHVIELGKITRANNRSQTDMNLPILHANEILLKLEKTSKEQELKMATMYKIQSNHQELLITFQKKFELMQVNLEQLSKIGNHASKVTQPKSQEKKKTTKRNKPEQKKIDKKSKKTRRVSSDDDKEVITLHAGESVPTDR</sequence>
<gene>
    <name evidence="2" type="ORF">Fcan01_24093</name>
</gene>
<feature type="compositionally biased region" description="Basic residues" evidence="1">
    <location>
        <begin position="178"/>
        <end position="187"/>
    </location>
</feature>
<comment type="caution">
    <text evidence="2">The sequence shown here is derived from an EMBL/GenBank/DDBJ whole genome shotgun (WGS) entry which is preliminary data.</text>
</comment>
<evidence type="ECO:0000313" key="2">
    <source>
        <dbReference type="EMBL" id="OXA41140.1"/>
    </source>
</evidence>
<feature type="compositionally biased region" description="Basic and acidic residues" evidence="1">
    <location>
        <begin position="188"/>
        <end position="197"/>
    </location>
</feature>
<feature type="compositionally biased region" description="Basic and acidic residues" evidence="1">
    <location>
        <begin position="161"/>
        <end position="177"/>
    </location>
</feature>
<evidence type="ECO:0000256" key="1">
    <source>
        <dbReference type="SAM" id="MobiDB-lite"/>
    </source>
</evidence>
<feature type="region of interest" description="Disordered" evidence="1">
    <location>
        <begin position="152"/>
        <end position="209"/>
    </location>
</feature>